<evidence type="ECO:0000256" key="7">
    <source>
        <dbReference type="SAM" id="Phobius"/>
    </source>
</evidence>
<feature type="transmembrane region" description="Helical" evidence="7">
    <location>
        <begin position="103"/>
        <end position="121"/>
    </location>
</feature>
<dbReference type="Pfam" id="PF03501">
    <property type="entry name" value="S10_plectin"/>
    <property type="match status" value="1"/>
</dbReference>
<dbReference type="GO" id="GO:0003735">
    <property type="term" value="F:structural constituent of ribosome"/>
    <property type="evidence" value="ECO:0007669"/>
    <property type="project" value="TreeGrafter"/>
</dbReference>
<keyword evidence="7" id="KW-1133">Transmembrane helix</keyword>
<keyword evidence="7" id="KW-0812">Transmembrane</keyword>
<evidence type="ECO:0000256" key="4">
    <source>
        <dbReference type="ARBA" id="ARBA00022980"/>
    </source>
</evidence>
<organism evidence="9 12">
    <name type="scientific">Aphanomyces astaci</name>
    <name type="common">Crayfish plague agent</name>
    <dbReference type="NCBI Taxonomy" id="112090"/>
    <lineage>
        <taxon>Eukaryota</taxon>
        <taxon>Sar</taxon>
        <taxon>Stramenopiles</taxon>
        <taxon>Oomycota</taxon>
        <taxon>Saprolegniomycetes</taxon>
        <taxon>Saprolegniales</taxon>
        <taxon>Verrucalvaceae</taxon>
        <taxon>Aphanomyces</taxon>
    </lineage>
</organism>
<evidence type="ECO:0000313" key="10">
    <source>
        <dbReference type="EMBL" id="RHY12976.1"/>
    </source>
</evidence>
<sequence>MCLCRGCLCPPHSLRLSHIKREWHDPLILTNLVYVAASVISFALGQYTCAVLQLGASVASSMFHRHRETKYLPLDACISGNLGLIALYLSYHAHLNDLHHVLGIKFGLGLACAFTFIYCGMPGDAQYELWHRHWHFASGSTTLVTSILLSLYIPDFDYVLNRIAVYSYLFKEGVMVGKKDFFAPKHGDVDVPNLQVIKLLQSLHSRGYVKETFNWQWYYWYLTAEGIEYLRAYLHLPTEIVPATLKKQAARPQRPQAPTGAGGYGRGKDKNLGPSGDFNPEFRGRNQDGYRREAPAAAALEQ</sequence>
<evidence type="ECO:0000313" key="9">
    <source>
        <dbReference type="EMBL" id="RHX97917.1"/>
    </source>
</evidence>
<dbReference type="InterPro" id="IPR005326">
    <property type="entry name" value="Plectin_eS10_N"/>
</dbReference>
<dbReference type="Proteomes" id="UP000266239">
    <property type="component" value="Unassembled WGS sequence"/>
</dbReference>
<accession>A0A396ZW71</accession>
<evidence type="ECO:0000313" key="11">
    <source>
        <dbReference type="Proteomes" id="UP000265427"/>
    </source>
</evidence>
<dbReference type="PANTHER" id="PTHR12146">
    <property type="entry name" value="40S RIBOSOMAL PROTEIN S10"/>
    <property type="match status" value="1"/>
</dbReference>
<evidence type="ECO:0000256" key="5">
    <source>
        <dbReference type="ARBA" id="ARBA00023274"/>
    </source>
</evidence>
<feature type="transmembrane region" description="Helical" evidence="7">
    <location>
        <begin position="133"/>
        <end position="153"/>
    </location>
</feature>
<reference evidence="11 12" key="1">
    <citation type="submission" date="2018-08" db="EMBL/GenBank/DDBJ databases">
        <title>Aphanomyces genome sequencing and annotation.</title>
        <authorList>
            <person name="Minardi D."/>
            <person name="Oidtmann B."/>
            <person name="Van Der Giezen M."/>
            <person name="Studholme D.J."/>
        </authorList>
    </citation>
    <scope>NUCLEOTIDE SEQUENCE [LARGE SCALE GENOMIC DNA]</scope>
    <source>
        <strain evidence="10 11">Kv</strain>
        <strain evidence="9 12">Yx</strain>
    </source>
</reference>
<dbReference type="Proteomes" id="UP000265427">
    <property type="component" value="Unassembled WGS sequence"/>
</dbReference>
<keyword evidence="7" id="KW-0472">Membrane</keyword>
<dbReference type="GO" id="GO:0003723">
    <property type="term" value="F:RNA binding"/>
    <property type="evidence" value="ECO:0007669"/>
    <property type="project" value="TreeGrafter"/>
</dbReference>
<feature type="compositionally biased region" description="Basic and acidic residues" evidence="6">
    <location>
        <begin position="280"/>
        <end position="294"/>
    </location>
</feature>
<feature type="domain" description="Plectin/eS10 N-terminal" evidence="8">
    <location>
        <begin position="161"/>
        <end position="248"/>
    </location>
</feature>
<dbReference type="VEuPathDB" id="FungiDB:H257_17507"/>
<comment type="caution">
    <text evidence="9">The sequence shown here is derived from an EMBL/GenBank/DDBJ whole genome shotgun (WGS) entry which is preliminary data.</text>
</comment>
<comment type="subcellular location">
    <subcellularLocation>
        <location evidence="1">Cytoplasm</location>
    </subcellularLocation>
</comment>
<dbReference type="InterPro" id="IPR037447">
    <property type="entry name" value="Ribosomal_eS10"/>
</dbReference>
<feature type="region of interest" description="Disordered" evidence="6">
    <location>
        <begin position="246"/>
        <end position="302"/>
    </location>
</feature>
<keyword evidence="5" id="KW-0687">Ribonucleoprotein</keyword>
<dbReference type="GO" id="GO:0022627">
    <property type="term" value="C:cytosolic small ribosomal subunit"/>
    <property type="evidence" value="ECO:0007669"/>
    <property type="project" value="TreeGrafter"/>
</dbReference>
<dbReference type="AlphaFoldDB" id="A0A396ZW71"/>
<evidence type="ECO:0000256" key="6">
    <source>
        <dbReference type="SAM" id="MobiDB-lite"/>
    </source>
</evidence>
<comment type="similarity">
    <text evidence="2">Belongs to the eukaryotic ribosomal protein eS10 family.</text>
</comment>
<gene>
    <name evidence="9" type="ORF">DYB25_004412</name>
    <name evidence="10" type="ORF">DYB36_004939</name>
</gene>
<evidence type="ECO:0000256" key="1">
    <source>
        <dbReference type="ARBA" id="ARBA00004496"/>
    </source>
</evidence>
<keyword evidence="4" id="KW-0689">Ribosomal protein</keyword>
<dbReference type="EMBL" id="QUSZ01004731">
    <property type="protein sequence ID" value="RHY12976.1"/>
    <property type="molecule type" value="Genomic_DNA"/>
</dbReference>
<evidence type="ECO:0000256" key="2">
    <source>
        <dbReference type="ARBA" id="ARBA00007278"/>
    </source>
</evidence>
<keyword evidence="3" id="KW-0963">Cytoplasm</keyword>
<name>A0A396ZW71_APHAT</name>
<proteinExistence type="inferred from homology"/>
<dbReference type="PANTHER" id="PTHR12146:SF0">
    <property type="entry name" value="RIBOSOMAL PROTEIN S10"/>
    <property type="match status" value="1"/>
</dbReference>
<evidence type="ECO:0000259" key="8">
    <source>
        <dbReference type="Pfam" id="PF03501"/>
    </source>
</evidence>
<dbReference type="EMBL" id="QUTA01012089">
    <property type="protein sequence ID" value="RHX97917.1"/>
    <property type="molecule type" value="Genomic_DNA"/>
</dbReference>
<evidence type="ECO:0000313" key="12">
    <source>
        <dbReference type="Proteomes" id="UP000266239"/>
    </source>
</evidence>
<protein>
    <recommendedName>
        <fullName evidence="8">Plectin/eS10 N-terminal domain-containing protein</fullName>
    </recommendedName>
</protein>
<dbReference type="Gene3D" id="1.10.10.10">
    <property type="entry name" value="Winged helix-like DNA-binding domain superfamily/Winged helix DNA-binding domain"/>
    <property type="match status" value="1"/>
</dbReference>
<feature type="transmembrane region" description="Helical" evidence="7">
    <location>
        <begin position="71"/>
        <end position="91"/>
    </location>
</feature>
<dbReference type="FunFam" id="1.10.10.10:FF:000025">
    <property type="entry name" value="40S ribosomal protein S10"/>
    <property type="match status" value="1"/>
</dbReference>
<evidence type="ECO:0000256" key="3">
    <source>
        <dbReference type="ARBA" id="ARBA00022490"/>
    </source>
</evidence>
<feature type="transmembrane region" description="Helical" evidence="7">
    <location>
        <begin position="32"/>
        <end position="59"/>
    </location>
</feature>
<dbReference type="VEuPathDB" id="FungiDB:H257_17508"/>
<dbReference type="InterPro" id="IPR036388">
    <property type="entry name" value="WH-like_DNA-bd_sf"/>
</dbReference>